<dbReference type="AlphaFoldDB" id="A0A0B2K3G3"/>
<gene>
    <name evidence="1" type="ORF">NZ47_03445</name>
</gene>
<comment type="caution">
    <text evidence="1">The sequence shown here is derived from an EMBL/GenBank/DDBJ whole genome shotgun (WGS) entry which is preliminary data.</text>
</comment>
<reference evidence="1 2" key="1">
    <citation type="journal article" date="2013" name="PLoS ONE">
        <title>Identification and characterization of three novel lipases belonging to families II and V from Anaerovibrio lipolyticus 5ST.</title>
        <authorList>
            <person name="Prive F."/>
            <person name="Kaderbhai N.N."/>
            <person name="Girdwood S."/>
            <person name="Worgan H.J."/>
            <person name="Pinloche E."/>
            <person name="Scollan N.D."/>
            <person name="Huws S.A."/>
            <person name="Newbold C.J."/>
        </authorList>
    </citation>
    <scope>NUCLEOTIDE SEQUENCE [LARGE SCALE GENOMIC DNA]</scope>
    <source>
        <strain evidence="1 2">5S</strain>
    </source>
</reference>
<dbReference type="SUPFAM" id="SSF102588">
    <property type="entry name" value="LmbE-like"/>
    <property type="match status" value="1"/>
</dbReference>
<dbReference type="Pfam" id="PF02585">
    <property type="entry name" value="PIG-L"/>
    <property type="match status" value="1"/>
</dbReference>
<dbReference type="PANTHER" id="PTHR12993">
    <property type="entry name" value="N-ACETYLGLUCOSAMINYL-PHOSPHATIDYLINOSITOL DE-N-ACETYLASE-RELATED"/>
    <property type="match status" value="1"/>
</dbReference>
<dbReference type="InterPro" id="IPR003737">
    <property type="entry name" value="GlcNAc_PI_deacetylase-related"/>
</dbReference>
<proteinExistence type="predicted"/>
<dbReference type="Proteomes" id="UP000030993">
    <property type="component" value="Unassembled WGS sequence"/>
</dbReference>
<dbReference type="EMBL" id="JSCE01000069">
    <property type="protein sequence ID" value="KHM52667.1"/>
    <property type="molecule type" value="Genomic_DNA"/>
</dbReference>
<protein>
    <submittedName>
        <fullName evidence="1">GlcNAc-PI de-N-acetylase</fullName>
    </submittedName>
</protein>
<organism evidence="1 2">
    <name type="scientific">Anaerovibrio lipolyticus</name>
    <dbReference type="NCBI Taxonomy" id="82374"/>
    <lineage>
        <taxon>Bacteria</taxon>
        <taxon>Bacillati</taxon>
        <taxon>Bacillota</taxon>
        <taxon>Negativicutes</taxon>
        <taxon>Selenomonadales</taxon>
        <taxon>Selenomonadaceae</taxon>
        <taxon>Anaerovibrio</taxon>
    </lineage>
</organism>
<evidence type="ECO:0000313" key="1">
    <source>
        <dbReference type="EMBL" id="KHM52667.1"/>
    </source>
</evidence>
<evidence type="ECO:0000313" key="2">
    <source>
        <dbReference type="Proteomes" id="UP000030993"/>
    </source>
</evidence>
<dbReference type="Gene3D" id="3.40.50.10320">
    <property type="entry name" value="LmbE-like"/>
    <property type="match status" value="1"/>
</dbReference>
<dbReference type="RefSeq" id="WP_039206479.1">
    <property type="nucleotide sequence ID" value="NZ_JSCE01000069.1"/>
</dbReference>
<dbReference type="GO" id="GO:0016811">
    <property type="term" value="F:hydrolase activity, acting on carbon-nitrogen (but not peptide) bonds, in linear amides"/>
    <property type="evidence" value="ECO:0007669"/>
    <property type="project" value="TreeGrafter"/>
</dbReference>
<dbReference type="PANTHER" id="PTHR12993:SF11">
    <property type="entry name" value="N-ACETYLGLUCOSAMINYL-PHOSPHATIDYLINOSITOL DE-N-ACETYLASE"/>
    <property type="match status" value="1"/>
</dbReference>
<name>A0A0B2K3G3_9FIRM</name>
<accession>A0A0B2K3G3</accession>
<dbReference type="InterPro" id="IPR024078">
    <property type="entry name" value="LmbE-like_dom_sf"/>
</dbReference>
<dbReference type="STRING" id="82374.NZ47_03445"/>
<sequence>MAHKVLVVAAHPDDEVLGCGGTILRHVANGDEVHIMIMAEGLTSRDNQRDVGLRQGELSELHRNAYKVSELLGAKKLTLLDFPDNRMDSVELLDVVKQIEAEVDDFCPDIVYTHHVGDVNVDHMITYKAVVTACRPLPGNTVKELYFFETLSSTEWQIPTADKIFTPQVYVDVEKYMDKKIEALHLYESEMREYPHSRSYEAVEILAKYRGFTVGKHFAEAFELGRYITD</sequence>
<keyword evidence="2" id="KW-1185">Reference proteome</keyword>